<reference evidence="1 2" key="1">
    <citation type="journal article" date="2019" name="Genome Biol. Evol.">
        <title>Insights into the evolution of the New World diploid cottons (Gossypium, subgenus Houzingenia) based on genome sequencing.</title>
        <authorList>
            <person name="Grover C.E."/>
            <person name="Arick M.A. 2nd"/>
            <person name="Thrash A."/>
            <person name="Conover J.L."/>
            <person name="Sanders W.S."/>
            <person name="Peterson D.G."/>
            <person name="Frelichowski J.E."/>
            <person name="Scheffler J.A."/>
            <person name="Scheffler B.E."/>
            <person name="Wendel J.F."/>
        </authorList>
    </citation>
    <scope>NUCLEOTIDE SEQUENCE [LARGE SCALE GENOMIC DNA]</scope>
    <source>
        <strain evidence="1">157</strain>
        <tissue evidence="1">Leaf</tissue>
    </source>
</reference>
<sequence length="43" mass="4949">MPQLPDWQRCCRCSIASMLFGCSSYCLQSTDQRQPTGYMRVPC</sequence>
<protein>
    <submittedName>
        <fullName evidence="1">Uncharacterized protein</fullName>
    </submittedName>
</protein>
<proteinExistence type="predicted"/>
<gene>
    <name evidence="1" type="ORF">Golob_022364</name>
</gene>
<dbReference type="Proteomes" id="UP000593572">
    <property type="component" value="Unassembled WGS sequence"/>
</dbReference>
<dbReference type="AlphaFoldDB" id="A0A7J8LGC1"/>
<name>A0A7J8LGC1_9ROSI</name>
<accession>A0A7J8LGC1</accession>
<evidence type="ECO:0000313" key="1">
    <source>
        <dbReference type="EMBL" id="MBA0551481.1"/>
    </source>
</evidence>
<dbReference type="EMBL" id="JABEZX010000002">
    <property type="protein sequence ID" value="MBA0551481.1"/>
    <property type="molecule type" value="Genomic_DNA"/>
</dbReference>
<organism evidence="1 2">
    <name type="scientific">Gossypium lobatum</name>
    <dbReference type="NCBI Taxonomy" id="34289"/>
    <lineage>
        <taxon>Eukaryota</taxon>
        <taxon>Viridiplantae</taxon>
        <taxon>Streptophyta</taxon>
        <taxon>Embryophyta</taxon>
        <taxon>Tracheophyta</taxon>
        <taxon>Spermatophyta</taxon>
        <taxon>Magnoliopsida</taxon>
        <taxon>eudicotyledons</taxon>
        <taxon>Gunneridae</taxon>
        <taxon>Pentapetalae</taxon>
        <taxon>rosids</taxon>
        <taxon>malvids</taxon>
        <taxon>Malvales</taxon>
        <taxon>Malvaceae</taxon>
        <taxon>Malvoideae</taxon>
        <taxon>Gossypium</taxon>
    </lineage>
</organism>
<keyword evidence="2" id="KW-1185">Reference proteome</keyword>
<comment type="caution">
    <text evidence="1">The sequence shown here is derived from an EMBL/GenBank/DDBJ whole genome shotgun (WGS) entry which is preliminary data.</text>
</comment>
<evidence type="ECO:0000313" key="2">
    <source>
        <dbReference type="Proteomes" id="UP000593572"/>
    </source>
</evidence>